<dbReference type="AlphaFoldDB" id="A0A3S5K2E6"/>
<dbReference type="CDD" id="cd02950">
    <property type="entry name" value="TxlA"/>
    <property type="match status" value="1"/>
</dbReference>
<gene>
    <name evidence="4" type="primary">trxA</name>
    <name evidence="4" type="ORF">PCC6912_12060</name>
</gene>
<dbReference type="PANTHER" id="PTHR47353">
    <property type="entry name" value="THIOREDOXIN-LIKE PROTEIN HCF164, CHLOROPLASTIC"/>
    <property type="match status" value="1"/>
</dbReference>
<dbReference type="OrthoDB" id="423012at2"/>
<dbReference type="PANTHER" id="PTHR47353:SF1">
    <property type="entry name" value="THIOREDOXIN-LIKE PROTEIN HCF164, CHLOROPLASTIC"/>
    <property type="match status" value="1"/>
</dbReference>
<dbReference type="GO" id="GO:0016671">
    <property type="term" value="F:oxidoreductase activity, acting on a sulfur group of donors, disulfide as acceptor"/>
    <property type="evidence" value="ECO:0007669"/>
    <property type="project" value="TreeGrafter"/>
</dbReference>
<accession>A0A3S5K2E6</accession>
<dbReference type="InterPro" id="IPR013766">
    <property type="entry name" value="Thioredoxin_domain"/>
</dbReference>
<keyword evidence="2" id="KW-0812">Transmembrane</keyword>
<reference evidence="4 5" key="1">
    <citation type="journal article" date="2019" name="Genome Biol. Evol.">
        <title>Day and night: Metabolic profiles and evolutionary relationships of six axenic non-marine cyanobacteria.</title>
        <authorList>
            <person name="Will S.E."/>
            <person name="Henke P."/>
            <person name="Boedeker C."/>
            <person name="Huang S."/>
            <person name="Brinkmann H."/>
            <person name="Rohde M."/>
            <person name="Jarek M."/>
            <person name="Friedl T."/>
            <person name="Seufert S."/>
            <person name="Schumacher M."/>
            <person name="Overmann J."/>
            <person name="Neumann-Schaal M."/>
            <person name="Petersen J."/>
        </authorList>
    </citation>
    <scope>NUCLEOTIDE SEQUENCE [LARGE SCALE GENOMIC DNA]</scope>
    <source>
        <strain evidence="4 5">PCC 6912</strain>
    </source>
</reference>
<dbReference type="Gene3D" id="3.40.30.10">
    <property type="entry name" value="Glutaredoxin"/>
    <property type="match status" value="1"/>
</dbReference>
<dbReference type="PROSITE" id="PS51352">
    <property type="entry name" value="THIOREDOXIN_2"/>
    <property type="match status" value="1"/>
</dbReference>
<organism evidence="4 5">
    <name type="scientific">Chlorogloeopsis fritschii PCC 6912</name>
    <dbReference type="NCBI Taxonomy" id="211165"/>
    <lineage>
        <taxon>Bacteria</taxon>
        <taxon>Bacillati</taxon>
        <taxon>Cyanobacteriota</taxon>
        <taxon>Cyanophyceae</taxon>
        <taxon>Nostocales</taxon>
        <taxon>Chlorogloeopsidaceae</taxon>
        <taxon>Chlorogloeopsis</taxon>
    </lineage>
</organism>
<dbReference type="EMBL" id="RSCJ01000003">
    <property type="protein sequence ID" value="RUR85090.1"/>
    <property type="molecule type" value="Genomic_DNA"/>
</dbReference>
<dbReference type="SUPFAM" id="SSF52833">
    <property type="entry name" value="Thioredoxin-like"/>
    <property type="match status" value="1"/>
</dbReference>
<name>A0A3S5K2E6_CHLFR</name>
<feature type="transmembrane region" description="Helical" evidence="2">
    <location>
        <begin position="21"/>
        <end position="41"/>
    </location>
</feature>
<evidence type="ECO:0000259" key="3">
    <source>
        <dbReference type="PROSITE" id="PS51352"/>
    </source>
</evidence>
<keyword evidence="2" id="KW-0472">Membrane</keyword>
<feature type="domain" description="Thioredoxin" evidence="3">
    <location>
        <begin position="39"/>
        <end position="158"/>
    </location>
</feature>
<feature type="region of interest" description="Disordered" evidence="1">
    <location>
        <begin position="175"/>
        <end position="196"/>
    </location>
</feature>
<dbReference type="RefSeq" id="WP_016874984.1">
    <property type="nucleotide sequence ID" value="NZ_AJLN01000108.1"/>
</dbReference>
<dbReference type="InterPro" id="IPR036249">
    <property type="entry name" value="Thioredoxin-like_sf"/>
</dbReference>
<evidence type="ECO:0000313" key="5">
    <source>
        <dbReference type="Proteomes" id="UP000268857"/>
    </source>
</evidence>
<dbReference type="Proteomes" id="UP000268857">
    <property type="component" value="Unassembled WGS sequence"/>
</dbReference>
<sequence length="196" mass="20936">MSTNSPVNSPIKPESTSGARLRNFLIAIVAIALSVALVLGLKSETSSVSLTSLDEQSTPLEVALTNGKPSLVEFYANWCTVCQKMAPDIAQLEQQYADKVNFVMLNVDNTKWLPEMLKYRVDGIPHFVFLSQNGESVAQAIGDQPRTVMASNLEALVTNSPLPYAQASGEVSKVSASVAPAGSKDDPRSHGSQVAN</sequence>
<dbReference type="STRING" id="211165.GCA_000317285_04458"/>
<evidence type="ECO:0000313" key="4">
    <source>
        <dbReference type="EMBL" id="RUR85090.1"/>
    </source>
</evidence>
<proteinExistence type="predicted"/>
<evidence type="ECO:0000256" key="2">
    <source>
        <dbReference type="SAM" id="Phobius"/>
    </source>
</evidence>
<keyword evidence="2" id="KW-1133">Transmembrane helix</keyword>
<comment type="caution">
    <text evidence="4">The sequence shown here is derived from an EMBL/GenBank/DDBJ whole genome shotgun (WGS) entry which is preliminary data.</text>
</comment>
<dbReference type="Pfam" id="PF00085">
    <property type="entry name" value="Thioredoxin"/>
    <property type="match status" value="1"/>
</dbReference>
<dbReference type="InterPro" id="IPR044241">
    <property type="entry name" value="TxlA/HCF164"/>
</dbReference>
<protein>
    <submittedName>
        <fullName evidence="4">Thiol:disulfide interchange protein</fullName>
    </submittedName>
</protein>
<dbReference type="FunFam" id="3.40.30.10:FF:000423">
    <property type="entry name" value="Thiol:disulfide interchange protein"/>
    <property type="match status" value="1"/>
</dbReference>
<keyword evidence="5" id="KW-1185">Reference proteome</keyword>
<evidence type="ECO:0000256" key="1">
    <source>
        <dbReference type="SAM" id="MobiDB-lite"/>
    </source>
</evidence>